<evidence type="ECO:0000256" key="1">
    <source>
        <dbReference type="SAM" id="SignalP"/>
    </source>
</evidence>
<evidence type="ECO:0008006" key="4">
    <source>
        <dbReference type="Google" id="ProtNLM"/>
    </source>
</evidence>
<gene>
    <name evidence="2" type="ORF">FOZ60_014682</name>
</gene>
<reference evidence="2 3" key="1">
    <citation type="submission" date="2020-04" db="EMBL/GenBank/DDBJ databases">
        <title>Perkinsus olseni comparative genomics.</title>
        <authorList>
            <person name="Bogema D.R."/>
        </authorList>
    </citation>
    <scope>NUCLEOTIDE SEQUENCE [LARGE SCALE GENOMIC DNA]</scope>
    <source>
        <strain evidence="2">00978-12</strain>
    </source>
</reference>
<dbReference type="Proteomes" id="UP000541610">
    <property type="component" value="Unassembled WGS sequence"/>
</dbReference>
<proteinExistence type="predicted"/>
<evidence type="ECO:0000313" key="3">
    <source>
        <dbReference type="Proteomes" id="UP000541610"/>
    </source>
</evidence>
<comment type="caution">
    <text evidence="2">The sequence shown here is derived from an EMBL/GenBank/DDBJ whole genome shotgun (WGS) entry which is preliminary data.</text>
</comment>
<protein>
    <recommendedName>
        <fullName evidence="4">Phytase-like domain-containing protein</fullName>
    </recommendedName>
</protein>
<keyword evidence="1" id="KW-0732">Signal</keyword>
<dbReference type="EMBL" id="JABANP010000007">
    <property type="protein sequence ID" value="KAF4696905.1"/>
    <property type="molecule type" value="Genomic_DNA"/>
</dbReference>
<evidence type="ECO:0000313" key="2">
    <source>
        <dbReference type="EMBL" id="KAF4696905.1"/>
    </source>
</evidence>
<organism evidence="2 3">
    <name type="scientific">Perkinsus olseni</name>
    <name type="common">Perkinsus atlanticus</name>
    <dbReference type="NCBI Taxonomy" id="32597"/>
    <lineage>
        <taxon>Eukaryota</taxon>
        <taxon>Sar</taxon>
        <taxon>Alveolata</taxon>
        <taxon>Perkinsozoa</taxon>
        <taxon>Perkinsea</taxon>
        <taxon>Perkinsida</taxon>
        <taxon>Perkinsidae</taxon>
        <taxon>Perkinsus</taxon>
    </lineage>
</organism>
<feature type="chain" id="PRO_5029482314" description="Phytase-like domain-containing protein" evidence="1">
    <location>
        <begin position="19"/>
        <end position="306"/>
    </location>
</feature>
<feature type="signal peptide" evidence="1">
    <location>
        <begin position="1"/>
        <end position="18"/>
    </location>
</feature>
<name>A0A7J6PL85_PEROL</name>
<accession>A0A7J6PL85</accession>
<sequence>MSPTSLLFAAVLLGNVIGQGSVVQLEQESLPFLVNGTTGVTITSPIGDLMHIQTLRLASPDSSVLGMSSILVSTDGSELLAVSDSDFVTLALQPTICDRYNVSQATIYPALDPDGQPLIVEEAPSVAVDGRYCSGGRGDLTIAYSKENFVPEVLRDPSIPRADPKALVYSAGAFNSPGGYQPSALAELRNGDIMIALVQDGNFEVEGPALRIGYVTADELRQSIVCGGTLNPLIIADFKRSDGYVGWFKIAVQSGLAVREDINGQIFVYSMSDDLFDPSQTLLTTFEWKPKRRRHRREPPWLGFSA</sequence>
<dbReference type="AlphaFoldDB" id="A0A7J6PL85"/>